<dbReference type="InterPro" id="IPR001680">
    <property type="entry name" value="WD40_rpt"/>
</dbReference>
<sequence>MGGEDWALPTGCLPGHYSQLSLLGPPLHDRSVPSWGTRNSKLTGNLFVDYRRYGVRRLQDFQELKRSREAAGILSLSLAPRRTLSRCHSAPISRLSLDHTGRYMLSSSRDGTIALFDLEADDAWNLNGGFGPEPKVHPVGYVQRKPDKPPRRNLLPLRFQPAAPRTSPKACVTGQVMRNSVSSESGYNGSRRAHAGHSRSITSVEFMPGDNGLFVSTGLDKVLKVWDTRAWECVLDIPVESPILCCAFDRVAFQSKTLNPSKHSSRGPVARSAEIPADLALAAGCQDGSIRIFDMRCGVAQQALLGHTGAVVSVVWDSCTPHQLFSGSCDGSIRKWDIRRNDACMMMFDKDKPDLDFLRNRCSQSSAFRQLLYSEEILGRGYSVEPALLREAKIPKPFLWRTVNASDRKGVTMESVMDAAARATFTQEPSFSLRNFELTSLPFSRDRTAAHTPTNSHSPVQALMTKRTSHFASEVADFGLEVKKAKRMKTTRERHPSSVSGTRRSFGGHTSGLERNISTLCCEEEGTRQDLQSKPPSAAFECARSSEFPASSRNDKGSVTQPDAANDSHVSNKHTHETSDDMHRRKTRRQHDPTEPPASHCLAAGAPSSLQLCPGDMRCCNWDPVHMPAQLGSSTDLLEEYGKNVREYCSVRGHGEARNPYATMRKSASGSLQAFKIASETLNARGMSVSYSDPLSSETSMQGVLGVHTDSPGSGSQASSLSGQLLCTLENGREMGSALTENMSGFMGVQRDSSTGADRSPAHCPIECSETNAHDGAVICLLQSPDGSYLISSGSDGRIRLWNAGSGCHCFVHMNVDIPFGNCRVSASAGSRSSPGIPLQQLSRPGRQPKMQATKASCSIWGIQAAIPKSGDFLIHGRGRVLCASDIFSGALQHISSDYTDDIVCVTWNDNRNEAYSGALDGSILIYDTPCGYESEDTGEFSDDEEDPVVNVMPLNFF</sequence>
<dbReference type="GO" id="GO:0000209">
    <property type="term" value="P:protein polyubiquitination"/>
    <property type="evidence" value="ECO:0007669"/>
    <property type="project" value="TreeGrafter"/>
</dbReference>
<dbReference type="GeneID" id="25254076"/>
<dbReference type="GO" id="GO:0031464">
    <property type="term" value="C:Cul4A-RING E3 ubiquitin ligase complex"/>
    <property type="evidence" value="ECO:0007669"/>
    <property type="project" value="TreeGrafter"/>
</dbReference>
<dbReference type="GO" id="GO:0006283">
    <property type="term" value="P:transcription-coupled nucleotide-excision repair"/>
    <property type="evidence" value="ECO:0007669"/>
    <property type="project" value="InterPro"/>
</dbReference>
<dbReference type="PANTHER" id="PTHR46202">
    <property type="entry name" value="DNA EXCISION REPAIR PROTEIN ERCC-8"/>
    <property type="match status" value="1"/>
</dbReference>
<feature type="repeat" description="WD" evidence="1">
    <location>
        <begin position="304"/>
        <end position="346"/>
    </location>
</feature>
<organism evidence="3 4">
    <name type="scientific">Eimeria tenella</name>
    <name type="common">Coccidian parasite</name>
    <dbReference type="NCBI Taxonomy" id="5802"/>
    <lineage>
        <taxon>Eukaryota</taxon>
        <taxon>Sar</taxon>
        <taxon>Alveolata</taxon>
        <taxon>Apicomplexa</taxon>
        <taxon>Conoidasida</taxon>
        <taxon>Coccidia</taxon>
        <taxon>Eucoccidiorida</taxon>
        <taxon>Eimeriorina</taxon>
        <taxon>Eimeriidae</taxon>
        <taxon>Eimeria</taxon>
    </lineage>
</organism>
<reference evidence="3" key="1">
    <citation type="submission" date="2013-10" db="EMBL/GenBank/DDBJ databases">
        <title>Genomic analysis of the causative agents of coccidiosis in chickens.</title>
        <authorList>
            <person name="Reid A.J."/>
            <person name="Blake D."/>
            <person name="Billington K."/>
            <person name="Browne H."/>
            <person name="Dunn M."/>
            <person name="Hung S."/>
            <person name="Kawahara F."/>
            <person name="Miranda-Saavedra D."/>
            <person name="Mourier T."/>
            <person name="Nagra H."/>
            <person name="Otto T.D."/>
            <person name="Rawlings N."/>
            <person name="Sanchez A."/>
            <person name="Sanders M."/>
            <person name="Subramaniam C."/>
            <person name="Tay Y."/>
            <person name="Dear P."/>
            <person name="Doerig C."/>
            <person name="Gruber A."/>
            <person name="Parkinson J."/>
            <person name="Shirley M."/>
            <person name="Wan K.L."/>
            <person name="Berriman M."/>
            <person name="Tomley F."/>
            <person name="Pain A."/>
        </authorList>
    </citation>
    <scope>NUCLEOTIDE SEQUENCE [LARGE SCALE GENOMIC DNA]</scope>
    <source>
        <strain evidence="3">Houghton</strain>
    </source>
</reference>
<feature type="repeat" description="WD" evidence="1">
    <location>
        <begin position="85"/>
        <end position="119"/>
    </location>
</feature>
<evidence type="ECO:0000313" key="3">
    <source>
        <dbReference type="EMBL" id="CDJ39778.1"/>
    </source>
</evidence>
<evidence type="ECO:0000256" key="2">
    <source>
        <dbReference type="SAM" id="MobiDB-lite"/>
    </source>
</evidence>
<reference evidence="3" key="2">
    <citation type="submission" date="2013-10" db="EMBL/GenBank/DDBJ databases">
        <authorList>
            <person name="Aslett M."/>
        </authorList>
    </citation>
    <scope>NUCLEOTIDE SEQUENCE [LARGE SCALE GENOMIC DNA]</scope>
    <source>
        <strain evidence="3">Houghton</strain>
    </source>
</reference>
<keyword evidence="4" id="KW-1185">Reference proteome</keyword>
<keyword evidence="1" id="KW-0853">WD repeat</keyword>
<feature type="repeat" description="WD" evidence="1">
    <location>
        <begin position="771"/>
        <end position="803"/>
    </location>
</feature>
<dbReference type="OMA" id="RKWDIRR"/>
<feature type="region of interest" description="Disordered" evidence="2">
    <location>
        <begin position="487"/>
        <end position="512"/>
    </location>
</feature>
<dbReference type="OrthoDB" id="538223at2759"/>
<protein>
    <submittedName>
        <fullName evidence="3">WD domain, G-beta repeat-containing protein, putative</fullName>
    </submittedName>
</protein>
<gene>
    <name evidence="3" type="ORF">ETH_00024830</name>
</gene>
<feature type="compositionally biased region" description="Polar residues" evidence="2">
    <location>
        <begin position="548"/>
        <end position="563"/>
    </location>
</feature>
<feature type="region of interest" description="Disordered" evidence="2">
    <location>
        <begin position="526"/>
        <end position="604"/>
    </location>
</feature>
<accession>U6KS71</accession>
<evidence type="ECO:0000313" key="4">
    <source>
        <dbReference type="Proteomes" id="UP000030747"/>
    </source>
</evidence>
<dbReference type="PANTHER" id="PTHR46202:SF1">
    <property type="entry name" value="DNA EXCISION REPAIR PROTEIN ERCC-8"/>
    <property type="match status" value="1"/>
</dbReference>
<dbReference type="VEuPathDB" id="ToxoDB:ETH_00024830"/>
<dbReference type="Gene3D" id="2.130.10.10">
    <property type="entry name" value="YVTN repeat-like/Quinoprotein amine dehydrogenase"/>
    <property type="match status" value="3"/>
</dbReference>
<dbReference type="VEuPathDB" id="ToxoDB:ETH2_0910200"/>
<dbReference type="RefSeq" id="XP_013230531.1">
    <property type="nucleotide sequence ID" value="XM_013375077.1"/>
</dbReference>
<dbReference type="Pfam" id="PF00400">
    <property type="entry name" value="WD40"/>
    <property type="match status" value="5"/>
</dbReference>
<feature type="repeat" description="WD" evidence="1">
    <location>
        <begin position="194"/>
        <end position="236"/>
    </location>
</feature>
<dbReference type="EMBL" id="HG674657">
    <property type="protein sequence ID" value="CDJ39778.1"/>
    <property type="molecule type" value="Genomic_DNA"/>
</dbReference>
<dbReference type="PROSITE" id="PS50294">
    <property type="entry name" value="WD_REPEATS_REGION"/>
    <property type="match status" value="3"/>
</dbReference>
<dbReference type="GO" id="GO:0000109">
    <property type="term" value="C:nucleotide-excision repair complex"/>
    <property type="evidence" value="ECO:0007669"/>
    <property type="project" value="TreeGrafter"/>
</dbReference>
<dbReference type="AlphaFoldDB" id="U6KS71"/>
<dbReference type="PROSITE" id="PS50082">
    <property type="entry name" value="WD_REPEATS_2"/>
    <property type="match status" value="4"/>
</dbReference>
<evidence type="ECO:0000256" key="1">
    <source>
        <dbReference type="PROSITE-ProRule" id="PRU00221"/>
    </source>
</evidence>
<proteinExistence type="predicted"/>
<dbReference type="SUPFAM" id="SSF50978">
    <property type="entry name" value="WD40 repeat-like"/>
    <property type="match status" value="1"/>
</dbReference>
<feature type="compositionally biased region" description="Basic and acidic residues" evidence="2">
    <location>
        <begin position="574"/>
        <end position="583"/>
    </location>
</feature>
<dbReference type="InterPro" id="IPR036322">
    <property type="entry name" value="WD40_repeat_dom_sf"/>
</dbReference>
<name>U6KS71_EIMTE</name>
<dbReference type="Proteomes" id="UP000030747">
    <property type="component" value="Unassembled WGS sequence"/>
</dbReference>
<dbReference type="GO" id="GO:0043161">
    <property type="term" value="P:proteasome-mediated ubiquitin-dependent protein catabolic process"/>
    <property type="evidence" value="ECO:0007669"/>
    <property type="project" value="TreeGrafter"/>
</dbReference>
<dbReference type="InterPro" id="IPR042238">
    <property type="entry name" value="Rad28/ERCC8/Ckn1/ATCSA-1"/>
</dbReference>
<dbReference type="InterPro" id="IPR015943">
    <property type="entry name" value="WD40/YVTN_repeat-like_dom_sf"/>
</dbReference>
<dbReference type="SMART" id="SM00320">
    <property type="entry name" value="WD40"/>
    <property type="match status" value="6"/>
</dbReference>